<dbReference type="PROSITE" id="PS00678">
    <property type="entry name" value="WD_REPEATS_1"/>
    <property type="match status" value="1"/>
</dbReference>
<dbReference type="InterPro" id="IPR001680">
    <property type="entry name" value="WD40_rpt"/>
</dbReference>
<dbReference type="PROSITE" id="PS50082">
    <property type="entry name" value="WD_REPEATS_2"/>
    <property type="match status" value="1"/>
</dbReference>
<reference evidence="4" key="1">
    <citation type="submission" date="2022-08" db="EMBL/GenBank/DDBJ databases">
        <title>Encephalitozoon hellem ATCC 50604 Complete Genome.</title>
        <authorList>
            <person name="Mascarenhas dos Santos A.C."/>
            <person name="Julian A.T."/>
            <person name="Pombert J.-F."/>
        </authorList>
    </citation>
    <scope>NUCLEOTIDE SEQUENCE</scope>
    <source>
        <strain evidence="4">ATCC 50604</strain>
    </source>
</reference>
<keyword evidence="2" id="KW-0677">Repeat</keyword>
<name>A0A9Q9FBQ3_ENCHE</name>
<dbReference type="PROSITE" id="PS50294">
    <property type="entry name" value="WD_REPEATS_REGION"/>
    <property type="match status" value="1"/>
</dbReference>
<dbReference type="SMART" id="SM00320">
    <property type="entry name" value="WD40"/>
    <property type="match status" value="6"/>
</dbReference>
<dbReference type="InterPro" id="IPR019775">
    <property type="entry name" value="WD40_repeat_CS"/>
</dbReference>
<dbReference type="AlphaFoldDB" id="A0A9Q9FBQ3"/>
<sequence>MAQYSAKISDIPNPPSDTVSEIAFSQMHSLMAVSSWDGTIRTYDLENPYSSNTSVVNLNKPLLTCCFSKETPSLTFAGAADGSLQMVDLQTSRVSSFQAHNAGVKSVRCFSNMLATGSWDKTVKFWDIRSSKLVFSLDLPGKVYAMDLEKELLAISLSGNEVVTYNLNDINQKKTHASKLNWMIRSIACAQDNETFALGGIEGKAEIFNINSPVKKMIFRCHRVDNKVYAVNSVSFLPTNHNILVTAGGDGTIVFFDAQARMKIFTQTESQPITCGRFNTNGSYYVYATGNDWSTGYVTTYRPTQLKAIQVSTTGVKI</sequence>
<accession>A0A9Q9FBQ3</accession>
<protein>
    <submittedName>
        <fullName evidence="4">mRNA export factor</fullName>
    </submittedName>
</protein>
<dbReference type="Gene3D" id="2.130.10.10">
    <property type="entry name" value="YVTN repeat-like/Quinoprotein amine dehydrogenase"/>
    <property type="match status" value="1"/>
</dbReference>
<evidence type="ECO:0000256" key="3">
    <source>
        <dbReference type="PROSITE-ProRule" id="PRU00221"/>
    </source>
</evidence>
<dbReference type="InterPro" id="IPR036322">
    <property type="entry name" value="WD40_repeat_dom_sf"/>
</dbReference>
<evidence type="ECO:0000256" key="2">
    <source>
        <dbReference type="ARBA" id="ARBA00022737"/>
    </source>
</evidence>
<dbReference type="Pfam" id="PF00400">
    <property type="entry name" value="WD40"/>
    <property type="match status" value="3"/>
</dbReference>
<proteinExistence type="predicted"/>
<evidence type="ECO:0000313" key="4">
    <source>
        <dbReference type="EMBL" id="UTX43450.1"/>
    </source>
</evidence>
<keyword evidence="1 3" id="KW-0853">WD repeat</keyword>
<gene>
    <name evidence="4" type="ORF">GPU96_06g12020</name>
</gene>
<dbReference type="InterPro" id="IPR015943">
    <property type="entry name" value="WD40/YVTN_repeat-like_dom_sf"/>
</dbReference>
<evidence type="ECO:0000313" key="5">
    <source>
        <dbReference type="Proteomes" id="UP001059546"/>
    </source>
</evidence>
<organism evidence="4 5">
    <name type="scientific">Encephalitozoon hellem</name>
    <name type="common">Microsporidian parasite</name>
    <dbReference type="NCBI Taxonomy" id="27973"/>
    <lineage>
        <taxon>Eukaryota</taxon>
        <taxon>Fungi</taxon>
        <taxon>Fungi incertae sedis</taxon>
        <taxon>Microsporidia</taxon>
        <taxon>Unikaryonidae</taxon>
        <taxon>Encephalitozoon</taxon>
    </lineage>
</organism>
<dbReference type="EMBL" id="CP075152">
    <property type="protein sequence ID" value="UTX43450.1"/>
    <property type="molecule type" value="Genomic_DNA"/>
</dbReference>
<dbReference type="SUPFAM" id="SSF50978">
    <property type="entry name" value="WD40 repeat-like"/>
    <property type="match status" value="1"/>
</dbReference>
<dbReference type="Proteomes" id="UP001059546">
    <property type="component" value="Chromosome VI"/>
</dbReference>
<evidence type="ECO:0000256" key="1">
    <source>
        <dbReference type="ARBA" id="ARBA00022574"/>
    </source>
</evidence>
<feature type="repeat" description="WD" evidence="3">
    <location>
        <begin position="97"/>
        <end position="136"/>
    </location>
</feature>
<dbReference type="PANTHER" id="PTHR10971">
    <property type="entry name" value="MRNA EXPORT FACTOR AND BUB3"/>
    <property type="match status" value="1"/>
</dbReference>